<feature type="compositionally biased region" description="Basic and acidic residues" evidence="2">
    <location>
        <begin position="125"/>
        <end position="138"/>
    </location>
</feature>
<accession>A0ABR2QUZ3</accession>
<evidence type="ECO:0000256" key="1">
    <source>
        <dbReference type="PROSITE-ProRule" id="PRU00176"/>
    </source>
</evidence>
<dbReference type="EMBL" id="JBBPBN010000030">
    <property type="protein sequence ID" value="KAK9004482.1"/>
    <property type="molecule type" value="Genomic_DNA"/>
</dbReference>
<comment type="caution">
    <text evidence="4">The sequence shown here is derived from an EMBL/GenBank/DDBJ whole genome shotgun (WGS) entry which is preliminary data.</text>
</comment>
<proteinExistence type="predicted"/>
<reference evidence="4 5" key="1">
    <citation type="journal article" date="2024" name="G3 (Bethesda)">
        <title>Genome assembly of Hibiscus sabdariffa L. provides insights into metabolisms of medicinal natural products.</title>
        <authorList>
            <person name="Kim T."/>
        </authorList>
    </citation>
    <scope>NUCLEOTIDE SEQUENCE [LARGE SCALE GENOMIC DNA]</scope>
    <source>
        <strain evidence="4">TK-2024</strain>
        <tissue evidence="4">Old leaves</tissue>
    </source>
</reference>
<gene>
    <name evidence="4" type="ORF">V6N11_041953</name>
</gene>
<feature type="region of interest" description="Disordered" evidence="2">
    <location>
        <begin position="117"/>
        <end position="138"/>
    </location>
</feature>
<dbReference type="Pfam" id="PF04059">
    <property type="entry name" value="RRM_2"/>
    <property type="match status" value="1"/>
</dbReference>
<sequence length="405" mass="46329">MEFRSLSLNPEAPEFFPASYTLVSAPCFPIFTPLNPLDFVHCSPLPSVHYPLAFAAPPFSLYQLEVEPQFSAPVTEQVSSLVEPLKDKKVLYGSKYHSRYKRYGKEGFFRADHSTRKKEWRPKHKNGENNKHFGENVDGYPRKRVQEWRPNNKREKHPLIPLKSDGKETTIMLKNIPIRYTREMLKDFLDRHCMLSNLEAKMQNGGVGDEEPSFSAFDFLYLPMDFVTRSNKGYAFVNFTNPVAARKFYDERHDMHWDCFKSNKILQIYSAKLQGVKQLVKHFERMGFPCEDFQPLSFNPARDGSKQSVEETVVGKFIVFSRAKSKSEVHVKIEEQGGGPCHLLLDMMRVVESTLGPALSFLDIIVLKKGNNNPTAASSDMIFGCQMQTSARPLQQGCPVAENQL</sequence>
<dbReference type="Proteomes" id="UP001396334">
    <property type="component" value="Unassembled WGS sequence"/>
</dbReference>
<dbReference type="SUPFAM" id="SSF54928">
    <property type="entry name" value="RNA-binding domain, RBD"/>
    <property type="match status" value="1"/>
</dbReference>
<keyword evidence="1" id="KW-0694">RNA-binding</keyword>
<evidence type="ECO:0000259" key="3">
    <source>
        <dbReference type="PROSITE" id="PS50102"/>
    </source>
</evidence>
<dbReference type="InterPro" id="IPR012677">
    <property type="entry name" value="Nucleotide-bd_a/b_plait_sf"/>
</dbReference>
<evidence type="ECO:0000313" key="5">
    <source>
        <dbReference type="Proteomes" id="UP001396334"/>
    </source>
</evidence>
<keyword evidence="5" id="KW-1185">Reference proteome</keyword>
<feature type="domain" description="RRM" evidence="3">
    <location>
        <begin position="169"/>
        <end position="273"/>
    </location>
</feature>
<organism evidence="4 5">
    <name type="scientific">Hibiscus sabdariffa</name>
    <name type="common">roselle</name>
    <dbReference type="NCBI Taxonomy" id="183260"/>
    <lineage>
        <taxon>Eukaryota</taxon>
        <taxon>Viridiplantae</taxon>
        <taxon>Streptophyta</taxon>
        <taxon>Embryophyta</taxon>
        <taxon>Tracheophyta</taxon>
        <taxon>Spermatophyta</taxon>
        <taxon>Magnoliopsida</taxon>
        <taxon>eudicotyledons</taxon>
        <taxon>Gunneridae</taxon>
        <taxon>Pentapetalae</taxon>
        <taxon>rosids</taxon>
        <taxon>malvids</taxon>
        <taxon>Malvales</taxon>
        <taxon>Malvaceae</taxon>
        <taxon>Malvoideae</taxon>
        <taxon>Hibiscus</taxon>
    </lineage>
</organism>
<protein>
    <recommendedName>
        <fullName evidence="3">RRM domain-containing protein</fullName>
    </recommendedName>
</protein>
<evidence type="ECO:0000313" key="4">
    <source>
        <dbReference type="EMBL" id="KAK9004482.1"/>
    </source>
</evidence>
<dbReference type="InterPro" id="IPR007201">
    <property type="entry name" value="Mei2-like_Rrm_C"/>
</dbReference>
<dbReference type="InterPro" id="IPR000504">
    <property type="entry name" value="RRM_dom"/>
</dbReference>
<dbReference type="InterPro" id="IPR035979">
    <property type="entry name" value="RBD_domain_sf"/>
</dbReference>
<dbReference type="PROSITE" id="PS50102">
    <property type="entry name" value="RRM"/>
    <property type="match status" value="1"/>
</dbReference>
<name>A0ABR2QUZ3_9ROSI</name>
<evidence type="ECO:0000256" key="2">
    <source>
        <dbReference type="SAM" id="MobiDB-lite"/>
    </source>
</evidence>
<dbReference type="Gene3D" id="3.30.70.330">
    <property type="match status" value="1"/>
</dbReference>